<comment type="caution">
    <text evidence="3">The sequence shown here is derived from an EMBL/GenBank/DDBJ whole genome shotgun (WGS) entry which is preliminary data.</text>
</comment>
<keyword evidence="2" id="KW-0812">Transmembrane</keyword>
<feature type="transmembrane region" description="Helical" evidence="2">
    <location>
        <begin position="28"/>
        <end position="54"/>
    </location>
</feature>
<feature type="non-terminal residue" evidence="3">
    <location>
        <position position="146"/>
    </location>
</feature>
<gene>
    <name evidence="3" type="ORF">PCOR1329_LOCUS79412</name>
</gene>
<protein>
    <submittedName>
        <fullName evidence="3">Uncharacterized protein</fullName>
    </submittedName>
</protein>
<evidence type="ECO:0000313" key="4">
    <source>
        <dbReference type="Proteomes" id="UP001189429"/>
    </source>
</evidence>
<keyword evidence="4" id="KW-1185">Reference proteome</keyword>
<dbReference type="Proteomes" id="UP001189429">
    <property type="component" value="Unassembled WGS sequence"/>
</dbReference>
<name>A0ABN9XWD2_9DINO</name>
<keyword evidence="2" id="KW-1133">Transmembrane helix</keyword>
<organism evidence="3 4">
    <name type="scientific">Prorocentrum cordatum</name>
    <dbReference type="NCBI Taxonomy" id="2364126"/>
    <lineage>
        <taxon>Eukaryota</taxon>
        <taxon>Sar</taxon>
        <taxon>Alveolata</taxon>
        <taxon>Dinophyceae</taxon>
        <taxon>Prorocentrales</taxon>
        <taxon>Prorocentraceae</taxon>
        <taxon>Prorocentrum</taxon>
    </lineage>
</organism>
<keyword evidence="2" id="KW-0472">Membrane</keyword>
<reference evidence="3" key="1">
    <citation type="submission" date="2023-10" db="EMBL/GenBank/DDBJ databases">
        <authorList>
            <person name="Chen Y."/>
            <person name="Shah S."/>
            <person name="Dougan E. K."/>
            <person name="Thang M."/>
            <person name="Chan C."/>
        </authorList>
    </citation>
    <scope>NUCLEOTIDE SEQUENCE [LARGE SCALE GENOMIC DNA]</scope>
</reference>
<sequence length="146" mass="15546">VWVATLPACRGQFGSGPGFGRRRGQRRAVMVGPACTPSTLLASVCLVFGGGFWWDKTHNSTLSGKFNPFQNQLGPGLEEPAQPERVEESEGAPTGQPVPEAHTDSLEEAPAQQRAEQSETAGDARAPVETLATQDASTKDRYVPVV</sequence>
<evidence type="ECO:0000256" key="2">
    <source>
        <dbReference type="SAM" id="Phobius"/>
    </source>
</evidence>
<dbReference type="EMBL" id="CAUYUJ010021147">
    <property type="protein sequence ID" value="CAK0902968.1"/>
    <property type="molecule type" value="Genomic_DNA"/>
</dbReference>
<evidence type="ECO:0000313" key="3">
    <source>
        <dbReference type="EMBL" id="CAK0902968.1"/>
    </source>
</evidence>
<feature type="compositionally biased region" description="Basic and acidic residues" evidence="1">
    <location>
        <begin position="137"/>
        <end position="146"/>
    </location>
</feature>
<feature type="non-terminal residue" evidence="3">
    <location>
        <position position="1"/>
    </location>
</feature>
<feature type="region of interest" description="Disordered" evidence="1">
    <location>
        <begin position="65"/>
        <end position="146"/>
    </location>
</feature>
<accession>A0ABN9XWD2</accession>
<proteinExistence type="predicted"/>
<evidence type="ECO:0000256" key="1">
    <source>
        <dbReference type="SAM" id="MobiDB-lite"/>
    </source>
</evidence>